<accession>G0SI61</accession>
<dbReference type="Proteomes" id="UP000008066">
    <property type="component" value="Unassembled WGS sequence"/>
</dbReference>
<organism evidence="2">
    <name type="scientific">Chaetomium thermophilum (strain DSM 1495 / CBS 144.50 / IMI 039719)</name>
    <name type="common">Thermochaetoides thermophila</name>
    <dbReference type="NCBI Taxonomy" id="759272"/>
    <lineage>
        <taxon>Eukaryota</taxon>
        <taxon>Fungi</taxon>
        <taxon>Dikarya</taxon>
        <taxon>Ascomycota</taxon>
        <taxon>Pezizomycotina</taxon>
        <taxon>Sordariomycetes</taxon>
        <taxon>Sordariomycetidae</taxon>
        <taxon>Sordariales</taxon>
        <taxon>Chaetomiaceae</taxon>
        <taxon>Thermochaetoides</taxon>
    </lineage>
</organism>
<dbReference type="AlphaFoldDB" id="G0SI61"/>
<reference evidence="1 2" key="1">
    <citation type="journal article" date="2011" name="Cell">
        <title>Insight into structure and assembly of the nuclear pore complex by utilizing the genome of a eukaryotic thermophile.</title>
        <authorList>
            <person name="Amlacher S."/>
            <person name="Sarges P."/>
            <person name="Flemming D."/>
            <person name="van Noort V."/>
            <person name="Kunze R."/>
            <person name="Devos D.P."/>
            <person name="Arumugam M."/>
            <person name="Bork P."/>
            <person name="Hurt E."/>
        </authorList>
    </citation>
    <scope>NUCLEOTIDE SEQUENCE [LARGE SCALE GENOMIC DNA]</scope>
    <source>
        <strain evidence="2">DSM 1495 / CBS 144.50 / IMI 039719</strain>
    </source>
</reference>
<dbReference type="eggNOG" id="ENOG502S3TP">
    <property type="taxonomic scope" value="Eukaryota"/>
</dbReference>
<sequence length="218" mass="24213">MSDNSKVIATEKGQLVKPTCWRDLPAPTMTREEIEQQYFANSRLFLPAVLRIPLASTLSFLSGFTLGAAHGGKMSGLQFRAEHAHKLPATTTGWYLYHKSKNYYAAKGAVRNGIRTGMRVSLWTTSMFAIEQMFDSYRGTADLLNTVTSFVTVGGWFSLWNRFSLPATARTAKFALIGGLIYGGLQDILGALRGRRIGYVEWVKDRLGKQSAEHPKGQ</sequence>
<protein>
    <submittedName>
        <fullName evidence="1">Uncharacterized protein</fullName>
    </submittedName>
</protein>
<dbReference type="PANTHER" id="PTHR37852:SF1">
    <property type="entry name" value="HIG1 DOMAIN-CONTAINING PROTEIN"/>
    <property type="match status" value="1"/>
</dbReference>
<dbReference type="HOGENOM" id="CLU_085417_0_0_1"/>
<dbReference type="PANTHER" id="PTHR37852">
    <property type="entry name" value="YALI0B21208P"/>
    <property type="match status" value="1"/>
</dbReference>
<dbReference type="OrthoDB" id="5584028at2759"/>
<dbReference type="EMBL" id="GL988048">
    <property type="protein sequence ID" value="EGS17131.1"/>
    <property type="molecule type" value="Genomic_DNA"/>
</dbReference>
<proteinExistence type="predicted"/>
<dbReference type="STRING" id="759272.G0SI61"/>
<evidence type="ECO:0000313" key="1">
    <source>
        <dbReference type="EMBL" id="EGS17131.1"/>
    </source>
</evidence>
<dbReference type="GeneID" id="18261501"/>
<dbReference type="RefSeq" id="XP_006697713.1">
    <property type="nucleotide sequence ID" value="XM_006697650.1"/>
</dbReference>
<gene>
    <name evidence="1" type="ORF">CTHT_0074630</name>
</gene>
<evidence type="ECO:0000313" key="2">
    <source>
        <dbReference type="Proteomes" id="UP000008066"/>
    </source>
</evidence>
<keyword evidence="2" id="KW-1185">Reference proteome</keyword>
<dbReference type="KEGG" id="cthr:CTHT_0074630"/>
<name>G0SI61_CHATD</name>
<dbReference type="OMA" id="DYARHDE"/>